<protein>
    <recommendedName>
        <fullName evidence="1">VapC45 PIN like domain-containing protein</fullName>
    </recommendedName>
</protein>
<dbReference type="KEGG" id="sand:H3309_14810"/>
<name>A0A7G5IGS5_9SPHN</name>
<accession>A0A7G5IGS5</accession>
<dbReference type="EMBL" id="CP059851">
    <property type="protein sequence ID" value="QMW22567.1"/>
    <property type="molecule type" value="Genomic_DNA"/>
</dbReference>
<organism evidence="2 3">
    <name type="scientific">Sandaracinobacteroides saxicola</name>
    <dbReference type="NCBI Taxonomy" id="2759707"/>
    <lineage>
        <taxon>Bacteria</taxon>
        <taxon>Pseudomonadati</taxon>
        <taxon>Pseudomonadota</taxon>
        <taxon>Alphaproteobacteria</taxon>
        <taxon>Sphingomonadales</taxon>
        <taxon>Sphingosinicellaceae</taxon>
        <taxon>Sandaracinobacteroides</taxon>
    </lineage>
</organism>
<dbReference type="AlphaFoldDB" id="A0A7G5IGS5"/>
<proteinExistence type="predicted"/>
<evidence type="ECO:0000259" key="1">
    <source>
        <dbReference type="Pfam" id="PF18478"/>
    </source>
</evidence>
<dbReference type="RefSeq" id="WP_182295573.1">
    <property type="nucleotide sequence ID" value="NZ_CP059851.1"/>
</dbReference>
<reference evidence="2 3" key="1">
    <citation type="submission" date="2020-07" db="EMBL/GenBank/DDBJ databases">
        <title>Complete genome sequence for Sandaracinobacter sp. M6.</title>
        <authorList>
            <person name="Tang Y."/>
            <person name="Liu Q."/>
            <person name="Guo Z."/>
            <person name="Lei P."/>
            <person name="Huang B."/>
        </authorList>
    </citation>
    <scope>NUCLEOTIDE SEQUENCE [LARGE SCALE GENOMIC DNA]</scope>
    <source>
        <strain evidence="2 3">M6</strain>
    </source>
</reference>
<evidence type="ECO:0000313" key="3">
    <source>
        <dbReference type="Proteomes" id="UP000515292"/>
    </source>
</evidence>
<dbReference type="Proteomes" id="UP000515292">
    <property type="component" value="Chromosome"/>
</dbReference>
<evidence type="ECO:0000313" key="2">
    <source>
        <dbReference type="EMBL" id="QMW22567.1"/>
    </source>
</evidence>
<keyword evidence="3" id="KW-1185">Reference proteome</keyword>
<dbReference type="Pfam" id="PF18478">
    <property type="entry name" value="PIN_10"/>
    <property type="match status" value="1"/>
</dbReference>
<gene>
    <name evidence="2" type="ORF">H3309_14810</name>
</gene>
<dbReference type="InterPro" id="IPR041375">
    <property type="entry name" value="VapC45_PIN-like"/>
</dbReference>
<sequence>MGKNFPRALSMLRCPFEVRSHDGERFSSNMPDDEWLNEVGPKGWIVCSHDAKWQNESAALKAIQQHSIGCFYLYGASSLGFFKMKSLAHNYDKMIAVCRSRRGPFIYRVTSTNRLKKLL</sequence>
<feature type="domain" description="VapC45 PIN like" evidence="1">
    <location>
        <begin position="8"/>
        <end position="73"/>
    </location>
</feature>